<organism evidence="1 2">
    <name type="scientific">Aristaeella lactis</name>
    <dbReference type="NCBI Taxonomy" id="3046383"/>
    <lineage>
        <taxon>Bacteria</taxon>
        <taxon>Bacillati</taxon>
        <taxon>Bacillota</taxon>
        <taxon>Clostridia</taxon>
        <taxon>Eubacteriales</taxon>
        <taxon>Aristaeellaceae</taxon>
        <taxon>Aristaeella</taxon>
    </lineage>
</organism>
<sequence length="106" mass="12471">MKTIKYYKLVRDKIPELIEKEGKQSVCSVLSDEEYLEFLDRKLSEELEEYLEDKSMEELADLLEVMMAVAKARGSSIEEIERIRQQKADKRGGFEKKILLEEVRIV</sequence>
<gene>
    <name evidence="1" type="ORF">SAMN06297397_2077</name>
</gene>
<proteinExistence type="predicted"/>
<dbReference type="EMBL" id="FWXZ01000004">
    <property type="protein sequence ID" value="SMC70847.1"/>
    <property type="molecule type" value="Genomic_DNA"/>
</dbReference>
<name>A0AC61PML6_9FIRM</name>
<comment type="caution">
    <text evidence="1">The sequence shown here is derived from an EMBL/GenBank/DDBJ whole genome shotgun (WGS) entry which is preliminary data.</text>
</comment>
<evidence type="ECO:0000313" key="2">
    <source>
        <dbReference type="Proteomes" id="UP000192328"/>
    </source>
</evidence>
<dbReference type="Proteomes" id="UP000192328">
    <property type="component" value="Unassembled WGS sequence"/>
</dbReference>
<evidence type="ECO:0000313" key="1">
    <source>
        <dbReference type="EMBL" id="SMC70847.1"/>
    </source>
</evidence>
<protein>
    <submittedName>
        <fullName evidence="1">Predicted house-cleaning noncanonical NTP pyrophosphatase, all-alpha NTP-PPase (MazG) superfamily</fullName>
    </submittedName>
</protein>
<reference evidence="1" key="1">
    <citation type="submission" date="2017-04" db="EMBL/GenBank/DDBJ databases">
        <authorList>
            <person name="Varghese N."/>
            <person name="Submissions S."/>
        </authorList>
    </citation>
    <scope>NUCLEOTIDE SEQUENCE</scope>
    <source>
        <strain evidence="1">WTE2008</strain>
    </source>
</reference>
<keyword evidence="2" id="KW-1185">Reference proteome</keyword>
<accession>A0AC61PML6</accession>